<evidence type="ECO:0000313" key="2">
    <source>
        <dbReference type="Proteomes" id="UP001642260"/>
    </source>
</evidence>
<reference evidence="1 2" key="1">
    <citation type="submission" date="2022-03" db="EMBL/GenBank/DDBJ databases">
        <authorList>
            <person name="Macdonald S."/>
            <person name="Ahmed S."/>
            <person name="Newling K."/>
        </authorList>
    </citation>
    <scope>NUCLEOTIDE SEQUENCE [LARGE SCALE GENOMIC DNA]</scope>
</reference>
<dbReference type="EMBL" id="CAKOAT010110155">
    <property type="protein sequence ID" value="CAH8329150.1"/>
    <property type="molecule type" value="Genomic_DNA"/>
</dbReference>
<accession>A0ABC8JP15</accession>
<comment type="caution">
    <text evidence="1">The sequence shown here is derived from an EMBL/GenBank/DDBJ whole genome shotgun (WGS) entry which is preliminary data.</text>
</comment>
<protein>
    <submittedName>
        <fullName evidence="1">Uncharacterized protein</fullName>
    </submittedName>
</protein>
<sequence>MDKVNRNNEAFREHHRGHLRCVFVAISVASSDETCIRRNIDSSQPPISTLETKVRSIIITHAERLCRDMAREAMFQQINPCVDPRSQKWEMVDNE</sequence>
<dbReference type="Proteomes" id="UP001642260">
    <property type="component" value="Unassembled WGS sequence"/>
</dbReference>
<keyword evidence="2" id="KW-1185">Reference proteome</keyword>
<name>A0ABC8JP15_ERUVS</name>
<gene>
    <name evidence="1" type="ORF">ERUC_LOCUS11547</name>
</gene>
<dbReference type="AlphaFoldDB" id="A0ABC8JP15"/>
<organism evidence="1 2">
    <name type="scientific">Eruca vesicaria subsp. sativa</name>
    <name type="common">Garden rocket</name>
    <name type="synonym">Eruca sativa</name>
    <dbReference type="NCBI Taxonomy" id="29727"/>
    <lineage>
        <taxon>Eukaryota</taxon>
        <taxon>Viridiplantae</taxon>
        <taxon>Streptophyta</taxon>
        <taxon>Embryophyta</taxon>
        <taxon>Tracheophyta</taxon>
        <taxon>Spermatophyta</taxon>
        <taxon>Magnoliopsida</taxon>
        <taxon>eudicotyledons</taxon>
        <taxon>Gunneridae</taxon>
        <taxon>Pentapetalae</taxon>
        <taxon>rosids</taxon>
        <taxon>malvids</taxon>
        <taxon>Brassicales</taxon>
        <taxon>Brassicaceae</taxon>
        <taxon>Brassiceae</taxon>
        <taxon>Eruca</taxon>
    </lineage>
</organism>
<evidence type="ECO:0000313" key="1">
    <source>
        <dbReference type="EMBL" id="CAH8329150.1"/>
    </source>
</evidence>
<proteinExistence type="predicted"/>